<proteinExistence type="predicted"/>
<accession>A0A9K3GG67</accession>
<evidence type="ECO:0000313" key="2">
    <source>
        <dbReference type="Proteomes" id="UP000265618"/>
    </source>
</evidence>
<organism evidence="1 2">
    <name type="scientific">Kipferlia bialata</name>
    <dbReference type="NCBI Taxonomy" id="797122"/>
    <lineage>
        <taxon>Eukaryota</taxon>
        <taxon>Metamonada</taxon>
        <taxon>Carpediemonas-like organisms</taxon>
        <taxon>Kipferlia</taxon>
    </lineage>
</organism>
<protein>
    <submittedName>
        <fullName evidence="1">Uncharacterized protein</fullName>
    </submittedName>
</protein>
<comment type="caution">
    <text evidence="1">The sequence shown here is derived from an EMBL/GenBank/DDBJ whole genome shotgun (WGS) entry which is preliminary data.</text>
</comment>
<keyword evidence="2" id="KW-1185">Reference proteome</keyword>
<evidence type="ECO:0000313" key="1">
    <source>
        <dbReference type="EMBL" id="GIQ81420.1"/>
    </source>
</evidence>
<gene>
    <name evidence="1" type="ORF">KIPB_002375</name>
</gene>
<feature type="non-terminal residue" evidence="1">
    <location>
        <position position="1"/>
    </location>
</feature>
<name>A0A9K3GG67_9EUKA</name>
<dbReference type="EMBL" id="BDIP01000388">
    <property type="protein sequence ID" value="GIQ81420.1"/>
    <property type="molecule type" value="Genomic_DNA"/>
</dbReference>
<sequence>MPELAVDENLEKFYNLPPNFGDDDSLAVCHLPEGQITEHPIGTRVGKLVEDTAVCAIVNNETLSVNESIDIPSTVLPLDSSHPLSDRIIETTCALAGWVAGKRLGIHLRAAFYLPAGAVMVPVIPNYPGAGGIGMQCDCSAFAQPL</sequence>
<dbReference type="AlphaFoldDB" id="A0A9K3GG67"/>
<dbReference type="Proteomes" id="UP000265618">
    <property type="component" value="Unassembled WGS sequence"/>
</dbReference>
<reference evidence="1 2" key="1">
    <citation type="journal article" date="2018" name="PLoS ONE">
        <title>The draft genome of Kipferlia bialata reveals reductive genome evolution in fornicate parasites.</title>
        <authorList>
            <person name="Tanifuji G."/>
            <person name="Takabayashi S."/>
            <person name="Kume K."/>
            <person name="Takagi M."/>
            <person name="Nakayama T."/>
            <person name="Kamikawa R."/>
            <person name="Inagaki Y."/>
            <person name="Hashimoto T."/>
        </authorList>
    </citation>
    <scope>NUCLEOTIDE SEQUENCE [LARGE SCALE GENOMIC DNA]</scope>
    <source>
        <strain evidence="1">NY0173</strain>
    </source>
</reference>